<evidence type="ECO:0000256" key="1">
    <source>
        <dbReference type="ARBA" id="ARBA00022490"/>
    </source>
</evidence>
<organism evidence="5 6">
    <name type="scientific">Candidatus Caccoplasma merdipullorum</name>
    <dbReference type="NCBI Taxonomy" id="2840718"/>
    <lineage>
        <taxon>Bacteria</taxon>
        <taxon>Pseudomonadati</taxon>
        <taxon>Bacteroidota</taxon>
        <taxon>Bacteroidia</taxon>
        <taxon>Bacteroidales</taxon>
        <taxon>Bacteroidaceae</taxon>
        <taxon>Bacteroidaceae incertae sedis</taxon>
        <taxon>Candidatus Caccoplasma</taxon>
    </lineage>
</organism>
<accession>A0A9D9E2I5</accession>
<dbReference type="InterPro" id="IPR042119">
    <property type="entry name" value="QueA_dom2"/>
</dbReference>
<dbReference type="AlphaFoldDB" id="A0A9D9E2I5"/>
<evidence type="ECO:0000256" key="4">
    <source>
        <dbReference type="ARBA" id="ARBA00022785"/>
    </source>
</evidence>
<dbReference type="PANTHER" id="PTHR30307">
    <property type="entry name" value="S-ADENOSYLMETHIONINE:TRNA RIBOSYLTRANSFERASE-ISOMERASE"/>
    <property type="match status" value="1"/>
</dbReference>
<keyword evidence="1" id="KW-0963">Cytoplasm</keyword>
<sequence length="407" mass="45565">MNRPEDIRIEEYDYPLPDERIAKFPVPGRDTSKLLLYRGGKISETVFNKLPDQLPSDTLLVFNNTRVIQARIRFRKESGANIEVFCLEPDTPSDYAMSFQSTARCRWLCLVGNSKKWKEGELRHPLRINGQEIILRAERISAHPAGSIIEFRWDDPDMTFATVLEAVGELPIPPYLNRATQESDKETYQTVYSKIDGSVAAPTAGLHFTPKVLEALSAKGVEKAELTLHVGAGTFKPVKSDTIGGHEMHTELISVNRTLIGELATTDRLVVAVGTTSVRTLESLYHIGVSLSRGGQLPPHGTPAVTQWQPYTNNATLTRKEAFAAIAEYMDKEKMQQLVTSTQIIIVPGYKFRVAEGIITNFHQPHSTLLLLVSAFVEGDWRSIYDYALTHSFRFLSYGDSSLLLKQ</sequence>
<dbReference type="GO" id="GO:0051075">
    <property type="term" value="F:S-adenosylmethionine:tRNA ribosyltransferase-isomerase activity"/>
    <property type="evidence" value="ECO:0007669"/>
    <property type="project" value="TreeGrafter"/>
</dbReference>
<reference evidence="5" key="2">
    <citation type="journal article" date="2021" name="PeerJ">
        <title>Extensive microbial diversity within the chicken gut microbiome revealed by metagenomics and culture.</title>
        <authorList>
            <person name="Gilroy R."/>
            <person name="Ravi A."/>
            <person name="Getino M."/>
            <person name="Pursley I."/>
            <person name="Horton D.L."/>
            <person name="Alikhan N.F."/>
            <person name="Baker D."/>
            <person name="Gharbi K."/>
            <person name="Hall N."/>
            <person name="Watson M."/>
            <person name="Adriaenssens E.M."/>
            <person name="Foster-Nyarko E."/>
            <person name="Jarju S."/>
            <person name="Secka A."/>
            <person name="Antonio M."/>
            <person name="Oren A."/>
            <person name="Chaudhuri R.R."/>
            <person name="La Ragione R."/>
            <person name="Hildebrand F."/>
            <person name="Pallen M.J."/>
        </authorList>
    </citation>
    <scope>NUCLEOTIDE SEQUENCE</scope>
    <source>
        <strain evidence="5">G3-4614</strain>
    </source>
</reference>
<evidence type="ECO:0000313" key="5">
    <source>
        <dbReference type="EMBL" id="MBO8438377.1"/>
    </source>
</evidence>
<dbReference type="GO" id="GO:0008616">
    <property type="term" value="P:tRNA queuosine(34) biosynthetic process"/>
    <property type="evidence" value="ECO:0007669"/>
    <property type="project" value="UniProtKB-KW"/>
</dbReference>
<evidence type="ECO:0000313" key="6">
    <source>
        <dbReference type="Proteomes" id="UP000823636"/>
    </source>
</evidence>
<dbReference type="InterPro" id="IPR036100">
    <property type="entry name" value="QueA_sf"/>
</dbReference>
<dbReference type="Gene3D" id="2.40.10.240">
    <property type="entry name" value="QueA-like"/>
    <property type="match status" value="1"/>
</dbReference>
<name>A0A9D9E2I5_9BACT</name>
<protein>
    <submittedName>
        <fullName evidence="5">S-adenosylmethionine:tRNA ribosyltransferase-isomerase</fullName>
    </submittedName>
</protein>
<dbReference type="EMBL" id="JADIMW010000063">
    <property type="protein sequence ID" value="MBO8438377.1"/>
    <property type="molecule type" value="Genomic_DNA"/>
</dbReference>
<comment type="caution">
    <text evidence="5">The sequence shown here is derived from an EMBL/GenBank/DDBJ whole genome shotgun (WGS) entry which is preliminary data.</text>
</comment>
<keyword evidence="2" id="KW-0808">Transferase</keyword>
<dbReference type="InterPro" id="IPR003699">
    <property type="entry name" value="QueA"/>
</dbReference>
<keyword evidence="3" id="KW-0949">S-adenosyl-L-methionine</keyword>
<evidence type="ECO:0000256" key="2">
    <source>
        <dbReference type="ARBA" id="ARBA00022679"/>
    </source>
</evidence>
<dbReference type="Pfam" id="PF02547">
    <property type="entry name" value="Queuosine_synth"/>
    <property type="match status" value="1"/>
</dbReference>
<reference evidence="5" key="1">
    <citation type="submission" date="2020-10" db="EMBL/GenBank/DDBJ databases">
        <authorList>
            <person name="Gilroy R."/>
        </authorList>
    </citation>
    <scope>NUCLEOTIDE SEQUENCE</scope>
    <source>
        <strain evidence="5">G3-4614</strain>
    </source>
</reference>
<dbReference type="SUPFAM" id="SSF111337">
    <property type="entry name" value="QueA-like"/>
    <property type="match status" value="1"/>
</dbReference>
<dbReference type="Proteomes" id="UP000823636">
    <property type="component" value="Unassembled WGS sequence"/>
</dbReference>
<dbReference type="Gene3D" id="3.40.1780.10">
    <property type="entry name" value="QueA-like"/>
    <property type="match status" value="1"/>
</dbReference>
<dbReference type="InterPro" id="IPR042118">
    <property type="entry name" value="QueA_dom1"/>
</dbReference>
<dbReference type="PANTHER" id="PTHR30307:SF0">
    <property type="entry name" value="S-ADENOSYLMETHIONINE:TRNA RIBOSYLTRANSFERASE-ISOMERASE"/>
    <property type="match status" value="1"/>
</dbReference>
<evidence type="ECO:0000256" key="3">
    <source>
        <dbReference type="ARBA" id="ARBA00022691"/>
    </source>
</evidence>
<gene>
    <name evidence="5" type="ORF">IAC54_05700</name>
</gene>
<keyword evidence="4" id="KW-0671">Queuosine biosynthesis</keyword>
<dbReference type="FunFam" id="3.40.1780.10:FF:000005">
    <property type="entry name" value="S-adenosylmethionine:tRNA ribosyltransferase-isomerase"/>
    <property type="match status" value="1"/>
</dbReference>
<proteinExistence type="predicted"/>